<name>A0A0J1FYZ7_9BURK</name>
<dbReference type="InterPro" id="IPR010982">
    <property type="entry name" value="Lambda_DNA-bd_dom_sf"/>
</dbReference>
<evidence type="ECO:0000313" key="2">
    <source>
        <dbReference type="Proteomes" id="UP000035963"/>
    </source>
</evidence>
<gene>
    <name evidence="1" type="ORF">EOS_16215</name>
</gene>
<organism evidence="1 2">
    <name type="scientific">Caballeronia mineralivorans PML1(12)</name>
    <dbReference type="NCBI Taxonomy" id="908627"/>
    <lineage>
        <taxon>Bacteria</taxon>
        <taxon>Pseudomonadati</taxon>
        <taxon>Pseudomonadota</taxon>
        <taxon>Betaproteobacteria</taxon>
        <taxon>Burkholderiales</taxon>
        <taxon>Burkholderiaceae</taxon>
        <taxon>Caballeronia</taxon>
    </lineage>
</organism>
<dbReference type="PATRIC" id="fig|908627.4.peg.3622"/>
<dbReference type="Proteomes" id="UP000035963">
    <property type="component" value="Unassembled WGS sequence"/>
</dbReference>
<dbReference type="EMBL" id="AEJF01000103">
    <property type="protein sequence ID" value="KLU25178.1"/>
    <property type="molecule type" value="Genomic_DNA"/>
</dbReference>
<reference evidence="1 2" key="1">
    <citation type="journal article" date="2015" name="Genome Announc.">
        <title>Draft Genome Sequence of Burkholderia sp. Strain PML1(12), an Ectomycorrhizosphere-Inhabiting Bacterium with Effective Mineral-Weathering Ability.</title>
        <authorList>
            <person name="Uroz S."/>
            <person name="Oger P."/>
        </authorList>
    </citation>
    <scope>NUCLEOTIDE SEQUENCE [LARGE SCALE GENOMIC DNA]</scope>
    <source>
        <strain evidence="2">PML1(12)</strain>
    </source>
</reference>
<sequence>MECIMANAHIGCNFDDFLAEEAILEEATATAIKRVIAWQIEREMTAQHITKTAMAKRMKTSRAALNRLLDETDTSLTLTTLASAAAALGKRLNFELTNA</sequence>
<proteinExistence type="predicted"/>
<accession>A0A0J1FYZ7</accession>
<dbReference type="Gene3D" id="1.10.260.40">
    <property type="entry name" value="lambda repressor-like DNA-binding domains"/>
    <property type="match status" value="1"/>
</dbReference>
<protein>
    <submittedName>
        <fullName evidence="1">Fis family transcriptional regulator</fullName>
    </submittedName>
</protein>
<dbReference type="GO" id="GO:0003677">
    <property type="term" value="F:DNA binding"/>
    <property type="evidence" value="ECO:0007669"/>
    <property type="project" value="InterPro"/>
</dbReference>
<comment type="caution">
    <text evidence="1">The sequence shown here is derived from an EMBL/GenBank/DDBJ whole genome shotgun (WGS) entry which is preliminary data.</text>
</comment>
<dbReference type="AlphaFoldDB" id="A0A0J1FYZ7"/>
<evidence type="ECO:0000313" key="1">
    <source>
        <dbReference type="EMBL" id="KLU25178.1"/>
    </source>
</evidence>
<keyword evidence="2" id="KW-1185">Reference proteome</keyword>
<dbReference type="SUPFAM" id="SSF47413">
    <property type="entry name" value="lambda repressor-like DNA-binding domains"/>
    <property type="match status" value="1"/>
</dbReference>